<sequence length="351" mass="39130">MADSSSSSSTPPFSIPSISHLISIKLDRSNYLLWVSQFLPILRSHDLLGIVDGTETCPPKLVKNSKGEDIINPEFTIWNKKDQYLLSWLNATLSNSVLSTVYGLNTSRQVWNSLATRFASQSKSRITHLKRQLQNLHQDMRSCSEYLQLAKSWADQLAVVGKPVDDEDLISYITSGLTPAYNPFVATISFATRHASLSFDDFQKELLNFESLLASQSKTSSPEMGGSAFSTHKQGHKSENKNKKFGFNQNKPQQQYQNFGNRSNGANQNFGNRPNGGNFVPTTGQHSGRFPPHQNNGPSNPFSNNRVPCQICGRKSHQAIDCYHRMDFTYQGRHPPSQLAAMVAQTNASLD</sequence>
<feature type="compositionally biased region" description="Polar residues" evidence="1">
    <location>
        <begin position="217"/>
        <end position="232"/>
    </location>
</feature>
<accession>A0A2N9IX60</accession>
<reference evidence="2" key="1">
    <citation type="submission" date="2018-02" db="EMBL/GenBank/DDBJ databases">
        <authorList>
            <person name="Cohen D.B."/>
            <person name="Kent A.D."/>
        </authorList>
    </citation>
    <scope>NUCLEOTIDE SEQUENCE</scope>
</reference>
<dbReference type="Pfam" id="PF14223">
    <property type="entry name" value="Retrotran_gag_2"/>
    <property type="match status" value="1"/>
</dbReference>
<name>A0A2N9IX60_FAGSY</name>
<protein>
    <recommendedName>
        <fullName evidence="3">Retrotransposon Copia-like N-terminal domain-containing protein</fullName>
    </recommendedName>
</protein>
<feature type="compositionally biased region" description="Polar residues" evidence="1">
    <location>
        <begin position="256"/>
        <end position="272"/>
    </location>
</feature>
<evidence type="ECO:0000256" key="1">
    <source>
        <dbReference type="SAM" id="MobiDB-lite"/>
    </source>
</evidence>
<gene>
    <name evidence="2" type="ORF">FSB_LOCUS56621</name>
</gene>
<dbReference type="EMBL" id="OIVN01006243">
    <property type="protein sequence ID" value="SPD28739.1"/>
    <property type="molecule type" value="Genomic_DNA"/>
</dbReference>
<feature type="compositionally biased region" description="Low complexity" evidence="1">
    <location>
        <begin position="245"/>
        <end position="255"/>
    </location>
</feature>
<dbReference type="PANTHER" id="PTHR47481">
    <property type="match status" value="1"/>
</dbReference>
<dbReference type="AlphaFoldDB" id="A0A2N9IX60"/>
<feature type="compositionally biased region" description="Polar residues" evidence="1">
    <location>
        <begin position="293"/>
        <end position="302"/>
    </location>
</feature>
<evidence type="ECO:0008006" key="3">
    <source>
        <dbReference type="Google" id="ProtNLM"/>
    </source>
</evidence>
<dbReference type="PANTHER" id="PTHR47481:SF31">
    <property type="entry name" value="OS01G0873500 PROTEIN"/>
    <property type="match status" value="1"/>
</dbReference>
<feature type="region of interest" description="Disordered" evidence="1">
    <location>
        <begin position="217"/>
        <end position="302"/>
    </location>
</feature>
<evidence type="ECO:0000313" key="2">
    <source>
        <dbReference type="EMBL" id="SPD28739.1"/>
    </source>
</evidence>
<organism evidence="2">
    <name type="scientific">Fagus sylvatica</name>
    <name type="common">Beechnut</name>
    <dbReference type="NCBI Taxonomy" id="28930"/>
    <lineage>
        <taxon>Eukaryota</taxon>
        <taxon>Viridiplantae</taxon>
        <taxon>Streptophyta</taxon>
        <taxon>Embryophyta</taxon>
        <taxon>Tracheophyta</taxon>
        <taxon>Spermatophyta</taxon>
        <taxon>Magnoliopsida</taxon>
        <taxon>eudicotyledons</taxon>
        <taxon>Gunneridae</taxon>
        <taxon>Pentapetalae</taxon>
        <taxon>rosids</taxon>
        <taxon>fabids</taxon>
        <taxon>Fagales</taxon>
        <taxon>Fagaceae</taxon>
        <taxon>Fagus</taxon>
    </lineage>
</organism>
<proteinExistence type="predicted"/>